<sequence>MANINLLTFTGLLISTATAAPWGRRFDHNETNTNGTSGMVYDYADITPSAQLEWVPCYDSYKCALLEVPLDYANPEAGTTTIPWIRQDVVNGTGQDIIMNPGGPSVSGVGFVVNGGGDDMIEYLGGKYNLVSFDPRGVNNSGISVTCYPGGPEARDNHRKPGSTTPLTEQWQGAVATGQFCTSANEDTEAKYVGTYAVVEDMMHFTELQAGLNGQNPEEALIWYYGISYGTVIGQTLATLYPERLGRVLLDGNVYGVQHYEGIVPTAPEDADNGMAWFFQLCFEAGPSKCEFAGNSSSPSGIEHRFRSIIEKIEVEPLIIPGEPEGFPSIVTKPDVTGMIYNALYSPMTGFQTIATVANAIEQGNTTLLAQIAAGAAGSNADYDNSASQEALTIITNVDSAGRYPLKNASDFINAIEDLRRESYYGADAIGLSNFLINAGMNIQPPESQYFKGFEHTQTSVPLLFVGTTGDPVTPLSSAFKMSAYFEGSVVLTQDTPGHSYSTIPSQCTNGHVQAYLEDGTLPGAGTVCKGDKKPLVDRETLPVGKRSYRFK</sequence>
<dbReference type="InterPro" id="IPR013595">
    <property type="entry name" value="Pept_S33_TAP-like_C"/>
</dbReference>
<evidence type="ECO:0000256" key="3">
    <source>
        <dbReference type="SAM" id="SignalP"/>
    </source>
</evidence>
<dbReference type="AlphaFoldDB" id="A0A6A5XQN8"/>
<dbReference type="SUPFAM" id="SSF53474">
    <property type="entry name" value="alpha/beta-Hydrolases"/>
    <property type="match status" value="1"/>
</dbReference>
<gene>
    <name evidence="5" type="ORF">BU24DRAFT_491524</name>
</gene>
<dbReference type="Proteomes" id="UP000799778">
    <property type="component" value="Unassembled WGS sequence"/>
</dbReference>
<evidence type="ECO:0000256" key="1">
    <source>
        <dbReference type="ARBA" id="ARBA00010088"/>
    </source>
</evidence>
<dbReference type="PANTHER" id="PTHR43248">
    <property type="entry name" value="2-SUCCINYL-6-HYDROXY-2,4-CYCLOHEXADIENE-1-CARBOXYLATE SYNTHASE"/>
    <property type="match status" value="1"/>
</dbReference>
<evidence type="ECO:0000313" key="5">
    <source>
        <dbReference type="EMBL" id="KAF2015253.1"/>
    </source>
</evidence>
<evidence type="ECO:0000259" key="4">
    <source>
        <dbReference type="Pfam" id="PF08386"/>
    </source>
</evidence>
<organism evidence="5 6">
    <name type="scientific">Aaosphaeria arxii CBS 175.79</name>
    <dbReference type="NCBI Taxonomy" id="1450172"/>
    <lineage>
        <taxon>Eukaryota</taxon>
        <taxon>Fungi</taxon>
        <taxon>Dikarya</taxon>
        <taxon>Ascomycota</taxon>
        <taxon>Pezizomycotina</taxon>
        <taxon>Dothideomycetes</taxon>
        <taxon>Pleosporomycetidae</taxon>
        <taxon>Pleosporales</taxon>
        <taxon>Pleosporales incertae sedis</taxon>
        <taxon>Aaosphaeria</taxon>
    </lineage>
</organism>
<dbReference type="PANTHER" id="PTHR43248:SF25">
    <property type="entry name" value="AB HYDROLASE-1 DOMAIN-CONTAINING PROTEIN-RELATED"/>
    <property type="match status" value="1"/>
</dbReference>
<comment type="similarity">
    <text evidence="1">Belongs to the peptidase S33 family.</text>
</comment>
<feature type="signal peptide" evidence="3">
    <location>
        <begin position="1"/>
        <end position="19"/>
    </location>
</feature>
<dbReference type="EMBL" id="ML978069">
    <property type="protein sequence ID" value="KAF2015253.1"/>
    <property type="molecule type" value="Genomic_DNA"/>
</dbReference>
<name>A0A6A5XQN8_9PLEO</name>
<dbReference type="InterPro" id="IPR051601">
    <property type="entry name" value="Serine_prot/Carboxylest_S33"/>
</dbReference>
<feature type="chain" id="PRO_5025535092" description="Peptidase S33 tripeptidyl aminopeptidase-like C-terminal domain-containing protein" evidence="3">
    <location>
        <begin position="20"/>
        <end position="552"/>
    </location>
</feature>
<evidence type="ECO:0000256" key="2">
    <source>
        <dbReference type="ARBA" id="ARBA00022801"/>
    </source>
</evidence>
<proteinExistence type="inferred from homology"/>
<dbReference type="InterPro" id="IPR029058">
    <property type="entry name" value="AB_hydrolase_fold"/>
</dbReference>
<keyword evidence="3" id="KW-0732">Signal</keyword>
<keyword evidence="2" id="KW-0378">Hydrolase</keyword>
<accession>A0A6A5XQN8</accession>
<dbReference type="RefSeq" id="XP_033383592.1">
    <property type="nucleotide sequence ID" value="XM_033533802.1"/>
</dbReference>
<keyword evidence="6" id="KW-1185">Reference proteome</keyword>
<reference evidence="5" key="1">
    <citation type="journal article" date="2020" name="Stud. Mycol.">
        <title>101 Dothideomycetes genomes: a test case for predicting lifestyles and emergence of pathogens.</title>
        <authorList>
            <person name="Haridas S."/>
            <person name="Albert R."/>
            <person name="Binder M."/>
            <person name="Bloem J."/>
            <person name="Labutti K."/>
            <person name="Salamov A."/>
            <person name="Andreopoulos B."/>
            <person name="Baker S."/>
            <person name="Barry K."/>
            <person name="Bills G."/>
            <person name="Bluhm B."/>
            <person name="Cannon C."/>
            <person name="Castanera R."/>
            <person name="Culley D."/>
            <person name="Daum C."/>
            <person name="Ezra D."/>
            <person name="Gonzalez J."/>
            <person name="Henrissat B."/>
            <person name="Kuo A."/>
            <person name="Liang C."/>
            <person name="Lipzen A."/>
            <person name="Lutzoni F."/>
            <person name="Magnuson J."/>
            <person name="Mondo S."/>
            <person name="Nolan M."/>
            <person name="Ohm R."/>
            <person name="Pangilinan J."/>
            <person name="Park H.-J."/>
            <person name="Ramirez L."/>
            <person name="Alfaro M."/>
            <person name="Sun H."/>
            <person name="Tritt A."/>
            <person name="Yoshinaga Y."/>
            <person name="Zwiers L.-H."/>
            <person name="Turgeon B."/>
            <person name="Goodwin S."/>
            <person name="Spatafora J."/>
            <person name="Crous P."/>
            <person name="Grigoriev I."/>
        </authorList>
    </citation>
    <scope>NUCLEOTIDE SEQUENCE</scope>
    <source>
        <strain evidence="5">CBS 175.79</strain>
    </source>
</reference>
<dbReference type="GO" id="GO:0016787">
    <property type="term" value="F:hydrolase activity"/>
    <property type="evidence" value="ECO:0007669"/>
    <property type="project" value="UniProtKB-KW"/>
</dbReference>
<dbReference type="GeneID" id="54291199"/>
<feature type="domain" description="Peptidase S33 tripeptidyl aminopeptidase-like C-terminal" evidence="4">
    <location>
        <begin position="457"/>
        <end position="529"/>
    </location>
</feature>
<protein>
    <recommendedName>
        <fullName evidence="4">Peptidase S33 tripeptidyl aminopeptidase-like C-terminal domain-containing protein</fullName>
    </recommendedName>
</protein>
<dbReference type="OrthoDB" id="425534at2759"/>
<evidence type="ECO:0000313" key="6">
    <source>
        <dbReference type="Proteomes" id="UP000799778"/>
    </source>
</evidence>
<dbReference type="Pfam" id="PF08386">
    <property type="entry name" value="Abhydrolase_4"/>
    <property type="match status" value="1"/>
</dbReference>
<dbReference type="Gene3D" id="3.40.50.1820">
    <property type="entry name" value="alpha/beta hydrolase"/>
    <property type="match status" value="1"/>
</dbReference>